<dbReference type="PANTHER" id="PTHR43280">
    <property type="entry name" value="ARAC-FAMILY TRANSCRIPTIONAL REGULATOR"/>
    <property type="match status" value="1"/>
</dbReference>
<protein>
    <submittedName>
        <fullName evidence="5">AraC family transcriptional regulator</fullName>
    </submittedName>
</protein>
<dbReference type="Gene3D" id="1.10.10.60">
    <property type="entry name" value="Homeodomain-like"/>
    <property type="match status" value="2"/>
</dbReference>
<dbReference type="PROSITE" id="PS00041">
    <property type="entry name" value="HTH_ARAC_FAMILY_1"/>
    <property type="match status" value="1"/>
</dbReference>
<dbReference type="EMBL" id="LFZW01000001">
    <property type="protein sequence ID" value="KMY52430.1"/>
    <property type="molecule type" value="Genomic_DNA"/>
</dbReference>
<dbReference type="InterPro" id="IPR009057">
    <property type="entry name" value="Homeodomain-like_sf"/>
</dbReference>
<dbReference type="InterPro" id="IPR020449">
    <property type="entry name" value="Tscrpt_reg_AraC-type_HTH"/>
</dbReference>
<sequence>MTDFKKKCTILNAVTKMDVRLINQDGKATFQLIHHHIPAVLQNFDNEYLSINETLRKNEANSYYYYENSFGLEYIAAGIWRNRIFHGSVIIGPFISSIPNIGFISDILSKNKLPVSERKQLDEFYPALSVISSMDSNSIGDLLVNMCIHTHIDSQLLTSDIITPAQNKEHLKTNIAESKTMIETRYQFEKKLVAAIAKGDKEEIIRIANESNSLLHISDRIPESPIRSAKNITLVMNTVCRTAAERGGVHPIYIHTISEKFAILIERAPNLPHLKKLGIVMFHEYCDLVQIFSTRHYSSIVKKAIDYIHLHLENSLTLHEIASTLYVNPSHLSRKFKAETKVSIIDYINQKRVEEAKLHLQRGNVSITEIAFMVGFNDLNYFSRVFKKMTSLTPSQYTKQFL</sequence>
<dbReference type="PANTHER" id="PTHR43280:SF28">
    <property type="entry name" value="HTH-TYPE TRANSCRIPTIONAL ACTIVATOR RHAS"/>
    <property type="match status" value="1"/>
</dbReference>
<evidence type="ECO:0000256" key="2">
    <source>
        <dbReference type="ARBA" id="ARBA00023125"/>
    </source>
</evidence>
<dbReference type="AlphaFoldDB" id="A0A0K9H0N2"/>
<accession>A0A0K9H0N2</accession>
<name>A0A0K9H0N2_9BACI</name>
<dbReference type="Proteomes" id="UP000037146">
    <property type="component" value="Unassembled WGS sequence"/>
</dbReference>
<keyword evidence="3" id="KW-0804">Transcription</keyword>
<dbReference type="PATRIC" id="fig|1679170.3.peg.4363"/>
<feature type="domain" description="HTH araC/xylS-type" evidence="4">
    <location>
        <begin position="302"/>
        <end position="400"/>
    </location>
</feature>
<keyword evidence="2" id="KW-0238">DNA-binding</keyword>
<dbReference type="SMART" id="SM00342">
    <property type="entry name" value="HTH_ARAC"/>
    <property type="match status" value="1"/>
</dbReference>
<dbReference type="SUPFAM" id="SSF46689">
    <property type="entry name" value="Homeodomain-like"/>
    <property type="match status" value="2"/>
</dbReference>
<dbReference type="GO" id="GO:0043565">
    <property type="term" value="F:sequence-specific DNA binding"/>
    <property type="evidence" value="ECO:0007669"/>
    <property type="project" value="InterPro"/>
</dbReference>
<evidence type="ECO:0000259" key="4">
    <source>
        <dbReference type="PROSITE" id="PS01124"/>
    </source>
</evidence>
<keyword evidence="1" id="KW-0805">Transcription regulation</keyword>
<reference evidence="6" key="1">
    <citation type="submission" date="2015-07" db="EMBL/GenBank/DDBJ databases">
        <title>Genome sequencing project for genomic taxonomy and phylogenomics of Bacillus-like bacteria.</title>
        <authorList>
            <person name="Liu B."/>
            <person name="Wang J."/>
            <person name="Zhu Y."/>
            <person name="Liu G."/>
            <person name="Chen Q."/>
            <person name="Chen Z."/>
            <person name="Lan J."/>
            <person name="Che J."/>
            <person name="Ge C."/>
            <person name="Shi H."/>
            <person name="Pan Z."/>
            <person name="Liu X."/>
        </authorList>
    </citation>
    <scope>NUCLEOTIDE SEQUENCE [LARGE SCALE GENOMIC DNA]</scope>
    <source>
        <strain evidence="6">FJAT-27997</strain>
    </source>
</reference>
<dbReference type="GO" id="GO:0003700">
    <property type="term" value="F:DNA-binding transcription factor activity"/>
    <property type="evidence" value="ECO:0007669"/>
    <property type="project" value="InterPro"/>
</dbReference>
<evidence type="ECO:0000256" key="1">
    <source>
        <dbReference type="ARBA" id="ARBA00023015"/>
    </source>
</evidence>
<organism evidence="5 6">
    <name type="scientific">Peribacillus loiseleuriae</name>
    <dbReference type="NCBI Taxonomy" id="1679170"/>
    <lineage>
        <taxon>Bacteria</taxon>
        <taxon>Bacillati</taxon>
        <taxon>Bacillota</taxon>
        <taxon>Bacilli</taxon>
        <taxon>Bacillales</taxon>
        <taxon>Bacillaceae</taxon>
        <taxon>Peribacillus</taxon>
    </lineage>
</organism>
<dbReference type="PRINTS" id="PR00032">
    <property type="entry name" value="HTHARAC"/>
</dbReference>
<gene>
    <name evidence="5" type="ORF">AC625_19240</name>
</gene>
<dbReference type="STRING" id="1679170.AC625_19240"/>
<dbReference type="Pfam" id="PF12833">
    <property type="entry name" value="HTH_18"/>
    <property type="match status" value="1"/>
</dbReference>
<keyword evidence="6" id="KW-1185">Reference proteome</keyword>
<evidence type="ECO:0000313" key="6">
    <source>
        <dbReference type="Proteomes" id="UP000037146"/>
    </source>
</evidence>
<dbReference type="PROSITE" id="PS01124">
    <property type="entry name" value="HTH_ARAC_FAMILY_2"/>
    <property type="match status" value="1"/>
</dbReference>
<evidence type="ECO:0000313" key="5">
    <source>
        <dbReference type="EMBL" id="KMY52430.1"/>
    </source>
</evidence>
<evidence type="ECO:0000256" key="3">
    <source>
        <dbReference type="ARBA" id="ARBA00023163"/>
    </source>
</evidence>
<dbReference type="InterPro" id="IPR018062">
    <property type="entry name" value="HTH_AraC-typ_CS"/>
</dbReference>
<dbReference type="InterPro" id="IPR018060">
    <property type="entry name" value="HTH_AraC"/>
</dbReference>
<comment type="caution">
    <text evidence="5">The sequence shown here is derived from an EMBL/GenBank/DDBJ whole genome shotgun (WGS) entry which is preliminary data.</text>
</comment>
<proteinExistence type="predicted"/>